<dbReference type="SUPFAM" id="SSF103481">
    <property type="entry name" value="Multidrug resistance efflux transporter EmrE"/>
    <property type="match status" value="2"/>
</dbReference>
<dbReference type="EMBL" id="JANLCK010000006">
    <property type="protein sequence ID" value="MCS5726597.1"/>
    <property type="molecule type" value="Genomic_DNA"/>
</dbReference>
<sequence length="330" mass="33755">MKHDSSATPSVTAPLSSQGAGAVSGSRSRVPAGLLWGFVGVLAFSFTLPFTRVAVTEFDPLLVGAGRAVVAASLAVAVLAVTRTRPPARRLWPRIFVVAAGVVLGFPFLTSFALQTSPASHGAVVIGLLPAATAAVAVLRGRERPSRLFWVASLAGAAAVVTFTVLSGGGFGGLHLSDLLLLGAVVAAATGYAEGGLLAREIGSWQVICWALVAASPVMIVLSGVSLVTHPLDVAAVSPAAWLSFAYVAAISMFLGFFAWYRGLAIGPIATVSQMQLLQPVLTLVWAALLLAEPLTPLTLLGALAVIACAALAVRARVKTAETSLSARKT</sequence>
<dbReference type="Pfam" id="PF00892">
    <property type="entry name" value="EamA"/>
    <property type="match status" value="2"/>
</dbReference>
<gene>
    <name evidence="9" type="ORF">N1028_11900</name>
</gene>
<keyword evidence="3 7" id="KW-0812">Transmembrane</keyword>
<organism evidence="9 10">
    <name type="scientific">Herbiconiux oxytropis</name>
    <dbReference type="NCBI Taxonomy" id="2970915"/>
    <lineage>
        <taxon>Bacteria</taxon>
        <taxon>Bacillati</taxon>
        <taxon>Actinomycetota</taxon>
        <taxon>Actinomycetes</taxon>
        <taxon>Micrococcales</taxon>
        <taxon>Microbacteriaceae</taxon>
        <taxon>Herbiconiux</taxon>
    </lineage>
</organism>
<feature type="domain" description="EamA" evidence="8">
    <location>
        <begin position="33"/>
        <end position="162"/>
    </location>
</feature>
<feature type="transmembrane region" description="Helical" evidence="7">
    <location>
        <begin position="94"/>
        <end position="114"/>
    </location>
</feature>
<evidence type="ECO:0000256" key="6">
    <source>
        <dbReference type="SAM" id="MobiDB-lite"/>
    </source>
</evidence>
<name>A0AA41XEA3_9MICO</name>
<dbReference type="InterPro" id="IPR000620">
    <property type="entry name" value="EamA_dom"/>
</dbReference>
<feature type="transmembrane region" description="Helical" evidence="7">
    <location>
        <begin position="61"/>
        <end position="82"/>
    </location>
</feature>
<feature type="transmembrane region" description="Helical" evidence="7">
    <location>
        <begin position="148"/>
        <end position="167"/>
    </location>
</feature>
<keyword evidence="5 7" id="KW-0472">Membrane</keyword>
<evidence type="ECO:0000313" key="10">
    <source>
        <dbReference type="Proteomes" id="UP001165587"/>
    </source>
</evidence>
<dbReference type="InterPro" id="IPR050638">
    <property type="entry name" value="AA-Vitamin_Transporters"/>
</dbReference>
<dbReference type="PANTHER" id="PTHR32322:SF2">
    <property type="entry name" value="EAMA DOMAIN-CONTAINING PROTEIN"/>
    <property type="match status" value="1"/>
</dbReference>
<evidence type="ECO:0000256" key="1">
    <source>
        <dbReference type="ARBA" id="ARBA00004141"/>
    </source>
</evidence>
<evidence type="ECO:0000256" key="2">
    <source>
        <dbReference type="ARBA" id="ARBA00007362"/>
    </source>
</evidence>
<protein>
    <submittedName>
        <fullName evidence="9">DMT family transporter</fullName>
    </submittedName>
</protein>
<feature type="compositionally biased region" description="Polar residues" evidence="6">
    <location>
        <begin position="1"/>
        <end position="19"/>
    </location>
</feature>
<evidence type="ECO:0000256" key="5">
    <source>
        <dbReference type="ARBA" id="ARBA00023136"/>
    </source>
</evidence>
<feature type="transmembrane region" description="Helical" evidence="7">
    <location>
        <begin position="273"/>
        <end position="292"/>
    </location>
</feature>
<dbReference type="Proteomes" id="UP001165587">
    <property type="component" value="Unassembled WGS sequence"/>
</dbReference>
<evidence type="ECO:0000256" key="4">
    <source>
        <dbReference type="ARBA" id="ARBA00022989"/>
    </source>
</evidence>
<feature type="region of interest" description="Disordered" evidence="6">
    <location>
        <begin position="1"/>
        <end position="23"/>
    </location>
</feature>
<evidence type="ECO:0000313" key="9">
    <source>
        <dbReference type="EMBL" id="MCS5726597.1"/>
    </source>
</evidence>
<comment type="subcellular location">
    <subcellularLocation>
        <location evidence="1">Membrane</location>
        <topology evidence="1">Multi-pass membrane protein</topology>
    </subcellularLocation>
</comment>
<keyword evidence="4 7" id="KW-1133">Transmembrane helix</keyword>
<comment type="similarity">
    <text evidence="2">Belongs to the EamA transporter family.</text>
</comment>
<feature type="transmembrane region" description="Helical" evidence="7">
    <location>
        <begin position="298"/>
        <end position="318"/>
    </location>
</feature>
<dbReference type="AlphaFoldDB" id="A0AA41XEA3"/>
<accession>A0AA41XEA3</accession>
<dbReference type="GO" id="GO:0016020">
    <property type="term" value="C:membrane"/>
    <property type="evidence" value="ECO:0007669"/>
    <property type="project" value="UniProtKB-SubCell"/>
</dbReference>
<reference evidence="9" key="1">
    <citation type="submission" date="2022-08" db="EMBL/GenBank/DDBJ databases">
        <authorList>
            <person name="Deng Y."/>
            <person name="Han X.-F."/>
            <person name="Zhang Y.-Q."/>
        </authorList>
    </citation>
    <scope>NUCLEOTIDE SEQUENCE</scope>
    <source>
        <strain evidence="9">CPCC 203407</strain>
    </source>
</reference>
<feature type="transmembrane region" description="Helical" evidence="7">
    <location>
        <begin position="120"/>
        <end position="139"/>
    </location>
</feature>
<feature type="transmembrane region" description="Helical" evidence="7">
    <location>
        <begin position="34"/>
        <end position="55"/>
    </location>
</feature>
<feature type="transmembrane region" description="Helical" evidence="7">
    <location>
        <begin position="207"/>
        <end position="228"/>
    </location>
</feature>
<evidence type="ECO:0000256" key="7">
    <source>
        <dbReference type="SAM" id="Phobius"/>
    </source>
</evidence>
<proteinExistence type="inferred from homology"/>
<evidence type="ECO:0000259" key="8">
    <source>
        <dbReference type="Pfam" id="PF00892"/>
    </source>
</evidence>
<dbReference type="PANTHER" id="PTHR32322">
    <property type="entry name" value="INNER MEMBRANE TRANSPORTER"/>
    <property type="match status" value="1"/>
</dbReference>
<feature type="transmembrane region" description="Helical" evidence="7">
    <location>
        <begin position="240"/>
        <end position="261"/>
    </location>
</feature>
<feature type="domain" description="EamA" evidence="8">
    <location>
        <begin position="177"/>
        <end position="313"/>
    </location>
</feature>
<evidence type="ECO:0000256" key="3">
    <source>
        <dbReference type="ARBA" id="ARBA00022692"/>
    </source>
</evidence>
<keyword evidence="10" id="KW-1185">Reference proteome</keyword>
<feature type="transmembrane region" description="Helical" evidence="7">
    <location>
        <begin position="179"/>
        <end position="200"/>
    </location>
</feature>
<comment type="caution">
    <text evidence="9">The sequence shown here is derived from an EMBL/GenBank/DDBJ whole genome shotgun (WGS) entry which is preliminary data.</text>
</comment>
<dbReference type="InterPro" id="IPR037185">
    <property type="entry name" value="EmrE-like"/>
</dbReference>